<reference evidence="5" key="1">
    <citation type="journal article" date="2006" name="PLoS Biol.">
        <title>Macronuclear genome sequence of the ciliate Tetrahymena thermophila, a model eukaryote.</title>
        <authorList>
            <person name="Eisen J.A."/>
            <person name="Coyne R.S."/>
            <person name="Wu M."/>
            <person name="Wu D."/>
            <person name="Thiagarajan M."/>
            <person name="Wortman J.R."/>
            <person name="Badger J.H."/>
            <person name="Ren Q."/>
            <person name="Amedeo P."/>
            <person name="Jones K.M."/>
            <person name="Tallon L.J."/>
            <person name="Delcher A.L."/>
            <person name="Salzberg S.L."/>
            <person name="Silva J.C."/>
            <person name="Haas B.J."/>
            <person name="Majoros W.H."/>
            <person name="Farzad M."/>
            <person name="Carlton J.M."/>
            <person name="Smith R.K. Jr."/>
            <person name="Garg J."/>
            <person name="Pearlman R.E."/>
            <person name="Karrer K.M."/>
            <person name="Sun L."/>
            <person name="Manning G."/>
            <person name="Elde N.C."/>
            <person name="Turkewitz A.P."/>
            <person name="Asai D.J."/>
            <person name="Wilkes D.E."/>
            <person name="Wang Y."/>
            <person name="Cai H."/>
            <person name="Collins K."/>
            <person name="Stewart B.A."/>
            <person name="Lee S.R."/>
            <person name="Wilamowska K."/>
            <person name="Weinberg Z."/>
            <person name="Ruzzo W.L."/>
            <person name="Wloga D."/>
            <person name="Gaertig J."/>
            <person name="Frankel J."/>
            <person name="Tsao C.-C."/>
            <person name="Gorovsky M.A."/>
            <person name="Keeling P.J."/>
            <person name="Waller R.F."/>
            <person name="Patron N.J."/>
            <person name="Cherry J.M."/>
            <person name="Stover N.A."/>
            <person name="Krieger C.J."/>
            <person name="del Toro C."/>
            <person name="Ryder H.F."/>
            <person name="Williamson S.C."/>
            <person name="Barbeau R.A."/>
            <person name="Hamilton E.P."/>
            <person name="Orias E."/>
        </authorList>
    </citation>
    <scope>NUCLEOTIDE SEQUENCE [LARGE SCALE GENOMIC DNA]</scope>
    <source>
        <strain evidence="5">SB210</strain>
    </source>
</reference>
<evidence type="ECO:0000313" key="5">
    <source>
        <dbReference type="Proteomes" id="UP000009168"/>
    </source>
</evidence>
<feature type="coiled-coil region" evidence="1">
    <location>
        <begin position="284"/>
        <end position="311"/>
    </location>
</feature>
<feature type="compositionally biased region" description="Basic and acidic residues" evidence="2">
    <location>
        <begin position="529"/>
        <end position="546"/>
    </location>
</feature>
<keyword evidence="5" id="KW-1185">Reference proteome</keyword>
<dbReference type="Proteomes" id="UP000009168">
    <property type="component" value="Unassembled WGS sequence"/>
</dbReference>
<dbReference type="KEGG" id="tet:TTHERM_01049250"/>
<feature type="coiled-coil region" evidence="1">
    <location>
        <begin position="669"/>
        <end position="732"/>
    </location>
</feature>
<keyword evidence="3" id="KW-0472">Membrane</keyword>
<keyword evidence="1" id="KW-0175">Coiled coil</keyword>
<dbReference type="Gene3D" id="3.30.565.10">
    <property type="entry name" value="Histidine kinase-like ATPase, C-terminal domain"/>
    <property type="match status" value="1"/>
</dbReference>
<evidence type="ECO:0000256" key="3">
    <source>
        <dbReference type="SAM" id="Phobius"/>
    </source>
</evidence>
<proteinExistence type="predicted"/>
<feature type="region of interest" description="Disordered" evidence="2">
    <location>
        <begin position="516"/>
        <end position="570"/>
    </location>
</feature>
<gene>
    <name evidence="4" type="ORF">TTHERM_01049250</name>
</gene>
<dbReference type="RefSeq" id="XP_001025520.2">
    <property type="nucleotide sequence ID" value="XM_001025520.2"/>
</dbReference>
<accession>Q24BW2</accession>
<feature type="coiled-coil region" evidence="1">
    <location>
        <begin position="617"/>
        <end position="644"/>
    </location>
</feature>
<keyword evidence="3" id="KW-1133">Transmembrane helix</keyword>
<evidence type="ECO:0000256" key="2">
    <source>
        <dbReference type="SAM" id="MobiDB-lite"/>
    </source>
</evidence>
<feature type="compositionally biased region" description="Basic residues" evidence="2">
    <location>
        <begin position="547"/>
        <end position="557"/>
    </location>
</feature>
<protein>
    <submittedName>
        <fullName evidence="4">Transmembrane protein, putative</fullName>
    </submittedName>
</protein>
<feature type="transmembrane region" description="Helical" evidence="3">
    <location>
        <begin position="26"/>
        <end position="44"/>
    </location>
</feature>
<dbReference type="HOGENOM" id="CLU_326935_0_0_1"/>
<name>Q24BW2_TETTS</name>
<dbReference type="AlphaFoldDB" id="Q24BW2"/>
<dbReference type="EMBL" id="GG662375">
    <property type="protein sequence ID" value="EAS05275.2"/>
    <property type="molecule type" value="Genomic_DNA"/>
</dbReference>
<evidence type="ECO:0000313" key="4">
    <source>
        <dbReference type="EMBL" id="EAS05275.2"/>
    </source>
</evidence>
<organism evidence="4 5">
    <name type="scientific">Tetrahymena thermophila (strain SB210)</name>
    <dbReference type="NCBI Taxonomy" id="312017"/>
    <lineage>
        <taxon>Eukaryota</taxon>
        <taxon>Sar</taxon>
        <taxon>Alveolata</taxon>
        <taxon>Ciliophora</taxon>
        <taxon>Intramacronucleata</taxon>
        <taxon>Oligohymenophorea</taxon>
        <taxon>Hymenostomatida</taxon>
        <taxon>Tetrahymenina</taxon>
        <taxon>Tetrahymenidae</taxon>
        <taxon>Tetrahymena</taxon>
    </lineage>
</organism>
<keyword evidence="3 4" id="KW-0812">Transmembrane</keyword>
<sequence>MTKEQKLSNLEISRIDEINNDKQKSVSTIFGFCISIATFLYFVIAERDQYKFILELINMIIYVLIFFRNSNQLECFCYYLLFIINQSTANYYKDGFCLYSNVMRQIQTYFYIRFQIQKSIQLFPKHLKAIIDVFHNTFFMLGEIYQSRNGLDLIIYFFVIILIILYYKHEQKEFYDNDETKEKIEEDDKDMCILNDFIHQMSKSSGILILKMKYQSSKDTDQMVQKVQKFDNQAKRMLKADNQKKMLDRFKNSEFELVDEVIKKNEDLLDFNQIKKPLEYWIRKAAAQLIMQKEQEEIEKQNQIQQGLKELNPASSILNLDHNLQGKAENLDNQKVNKDSFDQKKINTQKETAKIWVIQNNAHQSNIGSALGLVGGFSAYQNSTLPYGSNLQPHENGMNEMSNFQSFLGSNLNNNYNNVQNNHINSDDQFQQLLSPKSNGNLLQIYTAKSNDKQNEETALNPQNISLQNNIDQNNNIEQAYQIFKKENEQKDKDLKQKMQGDGNLLNDMTIKINNKETKISSHKKHHKEEKQNEERSEADKNEVKLSKSKQNMKIHSKQNLTAQEDKENEEPIIEYSPKRNFTIEQFKGVLFIKKKAEVFRRVTIGSFMEGDDIFVLLSIQKDFQTQEKKINQLRELLNQYESLYLQTLKCLKNLTYDAYLDIPAIETEEKLKNNFETILNKNQSLNLQMKIIMNKIINLKDVLNLQKSIQRNKLQVEVIDLMDLLNELTNDFKSILEEKNVTIQILNPSNITTIQNSPKRVKQVLFNILHNAIKNTESNYFVQITIDYYQENNKIIQFHIINKIKQNIQIPTKDDVVLDIKEILKGVSKMQIKRSKTKKDRSKNSLQIGLRVSNKILSLIGPKSSLIMKKVDNTFQTQVHIFSDASQQISNEKLIKKEKEQKTKQEEVEDVLQDSWLQKMETYLQDQRILALQKGIEENKINQFIKQNYQEN</sequence>
<dbReference type="GeneID" id="7826296"/>
<evidence type="ECO:0000256" key="1">
    <source>
        <dbReference type="SAM" id="Coils"/>
    </source>
</evidence>
<dbReference type="InterPro" id="IPR036890">
    <property type="entry name" value="HATPase_C_sf"/>
</dbReference>
<feature type="transmembrane region" description="Helical" evidence="3">
    <location>
        <begin position="150"/>
        <end position="167"/>
    </location>
</feature>
<dbReference type="InParanoid" id="Q24BW2"/>
<dbReference type="SUPFAM" id="SSF55874">
    <property type="entry name" value="ATPase domain of HSP90 chaperone/DNA topoisomerase II/histidine kinase"/>
    <property type="match status" value="1"/>
</dbReference>